<dbReference type="AlphaFoldDB" id="A0AAD9NZG3"/>
<dbReference type="InterPro" id="IPR012337">
    <property type="entry name" value="RNaseH-like_sf"/>
</dbReference>
<evidence type="ECO:0000256" key="1">
    <source>
        <dbReference type="SAM" id="Coils"/>
    </source>
</evidence>
<feature type="domain" description="Integrase catalytic" evidence="2">
    <location>
        <begin position="244"/>
        <end position="399"/>
    </location>
</feature>
<dbReference type="EMBL" id="JAODUO010000241">
    <property type="protein sequence ID" value="KAK2185275.1"/>
    <property type="molecule type" value="Genomic_DNA"/>
</dbReference>
<dbReference type="Pfam" id="PF00665">
    <property type="entry name" value="rve"/>
    <property type="match status" value="1"/>
</dbReference>
<organism evidence="3 4">
    <name type="scientific">Ridgeia piscesae</name>
    <name type="common">Tubeworm</name>
    <dbReference type="NCBI Taxonomy" id="27915"/>
    <lineage>
        <taxon>Eukaryota</taxon>
        <taxon>Metazoa</taxon>
        <taxon>Spiralia</taxon>
        <taxon>Lophotrochozoa</taxon>
        <taxon>Annelida</taxon>
        <taxon>Polychaeta</taxon>
        <taxon>Sedentaria</taxon>
        <taxon>Canalipalpata</taxon>
        <taxon>Sabellida</taxon>
        <taxon>Siboglinidae</taxon>
        <taxon>Ridgeia</taxon>
    </lineage>
</organism>
<dbReference type="SUPFAM" id="SSF53098">
    <property type="entry name" value="Ribonuclease H-like"/>
    <property type="match status" value="1"/>
</dbReference>
<keyword evidence="1" id="KW-0175">Coiled coil</keyword>
<dbReference type="GO" id="GO:0003676">
    <property type="term" value="F:nucleic acid binding"/>
    <property type="evidence" value="ECO:0007669"/>
    <property type="project" value="InterPro"/>
</dbReference>
<dbReference type="PANTHER" id="PTHR37984">
    <property type="entry name" value="PROTEIN CBG26694"/>
    <property type="match status" value="1"/>
</dbReference>
<comment type="caution">
    <text evidence="3">The sequence shown here is derived from an EMBL/GenBank/DDBJ whole genome shotgun (WGS) entry which is preliminary data.</text>
</comment>
<dbReference type="Proteomes" id="UP001209878">
    <property type="component" value="Unassembled WGS sequence"/>
</dbReference>
<dbReference type="FunFam" id="3.30.420.10:FF:000032">
    <property type="entry name" value="Retrovirus-related Pol polyprotein from transposon 297-like Protein"/>
    <property type="match status" value="1"/>
</dbReference>
<accession>A0AAD9NZG3</accession>
<name>A0AAD9NZG3_RIDPI</name>
<reference evidence="3" key="1">
    <citation type="journal article" date="2023" name="Mol. Biol. Evol.">
        <title>Third-Generation Sequencing Reveals the Adaptive Role of the Epigenome in Three Deep-Sea Polychaetes.</title>
        <authorList>
            <person name="Perez M."/>
            <person name="Aroh O."/>
            <person name="Sun Y."/>
            <person name="Lan Y."/>
            <person name="Juniper S.K."/>
            <person name="Young C.R."/>
            <person name="Angers B."/>
            <person name="Qian P.Y."/>
        </authorList>
    </citation>
    <scope>NUCLEOTIDE SEQUENCE</scope>
    <source>
        <strain evidence="3">R07B-5</strain>
    </source>
</reference>
<dbReference type="PROSITE" id="PS50994">
    <property type="entry name" value="INTEGRASE"/>
    <property type="match status" value="1"/>
</dbReference>
<evidence type="ECO:0000313" key="4">
    <source>
        <dbReference type="Proteomes" id="UP001209878"/>
    </source>
</evidence>
<dbReference type="Gene3D" id="3.30.420.10">
    <property type="entry name" value="Ribonuclease H-like superfamily/Ribonuclease H"/>
    <property type="match status" value="1"/>
</dbReference>
<dbReference type="InterPro" id="IPR050951">
    <property type="entry name" value="Retrovirus_Pol_polyprotein"/>
</dbReference>
<sequence length="433" mass="49932">MEDLQKQLEALQQRKDEMEDLQKQLEALQQRKDEMEDLQKQLEALPQHSQDDHRELERLLTVQAASTFVVQRERKLRRFPGTEDPLLSDWAEEARSCILAQKLSGEAAANFLLSYLDGPARLEVRCRPSAVKKDADSILVALEDVFGDKETANQLLRRFFYRKQLPGEPIATYSHGLIDIADRLQRLEARSSAERDVMLRDQFVENVRDMHLRWDVKRWVERCERCAVSKMPQVKTKTPMGRLSATRPLEVLAIDFTVLEPSSDGRENVLVITDVFTVAVATRNQQADTVARILVNEWFLVFGVPLRIHSDLGRYFESALIRKLCTMYDTKKSHTTPYHPAGNGQVERFNRTMHGLLRVLPAEKKKRRADHLKEVVHAYNVTPHGSTGYSPHYLMFGRDSRLPIDEERSRPVMVGSSIISVGCMTRMRKQRRS</sequence>
<keyword evidence="4" id="KW-1185">Reference proteome</keyword>
<dbReference type="PANTHER" id="PTHR37984:SF15">
    <property type="entry name" value="INTEGRASE CATALYTIC DOMAIN-CONTAINING PROTEIN"/>
    <property type="match status" value="1"/>
</dbReference>
<feature type="coiled-coil region" evidence="1">
    <location>
        <begin position="1"/>
        <end position="48"/>
    </location>
</feature>
<proteinExistence type="predicted"/>
<dbReference type="GO" id="GO:0015074">
    <property type="term" value="P:DNA integration"/>
    <property type="evidence" value="ECO:0007669"/>
    <property type="project" value="InterPro"/>
</dbReference>
<dbReference type="InterPro" id="IPR036397">
    <property type="entry name" value="RNaseH_sf"/>
</dbReference>
<gene>
    <name evidence="3" type="ORF">NP493_241g06095</name>
</gene>
<evidence type="ECO:0000259" key="2">
    <source>
        <dbReference type="PROSITE" id="PS50994"/>
    </source>
</evidence>
<evidence type="ECO:0000313" key="3">
    <source>
        <dbReference type="EMBL" id="KAK2185275.1"/>
    </source>
</evidence>
<dbReference type="InterPro" id="IPR001584">
    <property type="entry name" value="Integrase_cat-core"/>
</dbReference>
<protein>
    <recommendedName>
        <fullName evidence="2">Integrase catalytic domain-containing protein</fullName>
    </recommendedName>
</protein>